<keyword evidence="3" id="KW-1185">Reference proteome</keyword>
<feature type="signal peptide" evidence="1">
    <location>
        <begin position="1"/>
        <end position="21"/>
    </location>
</feature>
<evidence type="ECO:0000313" key="3">
    <source>
        <dbReference type="Proteomes" id="UP000008207"/>
    </source>
</evidence>
<dbReference type="Proteomes" id="UP000008207">
    <property type="component" value="Chromosome"/>
</dbReference>
<keyword evidence="1" id="KW-0732">Signal</keyword>
<sequence>MILKPLLAAGALILAAAPAFAQGGSPYNASGAQAGGPRAGLERRYGAWYDERVNPSAVYPRERAPIIVAPRSQPIPGFFVED</sequence>
<feature type="chain" id="PRO_5002871909" evidence="1">
    <location>
        <begin position="22"/>
        <end position="82"/>
    </location>
</feature>
<proteinExistence type="predicted"/>
<evidence type="ECO:0000256" key="1">
    <source>
        <dbReference type="SAM" id="SignalP"/>
    </source>
</evidence>
<dbReference type="AlphaFoldDB" id="B8IJ38"/>
<accession>B8IJ38</accession>
<protein>
    <submittedName>
        <fullName evidence="2">Uncharacterized protein</fullName>
    </submittedName>
</protein>
<evidence type="ECO:0000313" key="2">
    <source>
        <dbReference type="EMBL" id="ACL61833.1"/>
    </source>
</evidence>
<reference evidence="2 3" key="1">
    <citation type="submission" date="2009-01" db="EMBL/GenBank/DDBJ databases">
        <title>Complete sequence of chromosome of Methylobacterium nodulans ORS 2060.</title>
        <authorList>
            <consortium name="US DOE Joint Genome Institute"/>
            <person name="Lucas S."/>
            <person name="Copeland A."/>
            <person name="Lapidus A."/>
            <person name="Glavina del Rio T."/>
            <person name="Dalin E."/>
            <person name="Tice H."/>
            <person name="Bruce D."/>
            <person name="Goodwin L."/>
            <person name="Pitluck S."/>
            <person name="Sims D."/>
            <person name="Brettin T."/>
            <person name="Detter J.C."/>
            <person name="Han C."/>
            <person name="Larimer F."/>
            <person name="Land M."/>
            <person name="Hauser L."/>
            <person name="Kyrpides N."/>
            <person name="Ivanova N."/>
            <person name="Marx C.J."/>
            <person name="Richardson P."/>
        </authorList>
    </citation>
    <scope>NUCLEOTIDE SEQUENCE [LARGE SCALE GENOMIC DNA]</scope>
    <source>
        <strain evidence="3">LMG 21967 / CNCM I-2342 / ORS 2060</strain>
    </source>
</reference>
<dbReference type="HOGENOM" id="CLU_2554383_0_0_5"/>
<dbReference type="EMBL" id="CP001349">
    <property type="protein sequence ID" value="ACL61833.1"/>
    <property type="molecule type" value="Genomic_DNA"/>
</dbReference>
<gene>
    <name evidence="2" type="ordered locus">Mnod_7093</name>
</gene>
<dbReference type="eggNOG" id="ENOG502ZYZT">
    <property type="taxonomic scope" value="Bacteria"/>
</dbReference>
<dbReference type="OrthoDB" id="7998924at2"/>
<dbReference type="KEGG" id="mno:Mnod_7093"/>
<name>B8IJ38_METNO</name>
<dbReference type="RefSeq" id="WP_015933396.1">
    <property type="nucleotide sequence ID" value="NC_011894.1"/>
</dbReference>
<organism evidence="2 3">
    <name type="scientific">Methylobacterium nodulans (strain LMG 21967 / CNCM I-2342 / ORS 2060)</name>
    <dbReference type="NCBI Taxonomy" id="460265"/>
    <lineage>
        <taxon>Bacteria</taxon>
        <taxon>Pseudomonadati</taxon>
        <taxon>Pseudomonadota</taxon>
        <taxon>Alphaproteobacteria</taxon>
        <taxon>Hyphomicrobiales</taxon>
        <taxon>Methylobacteriaceae</taxon>
        <taxon>Methylobacterium</taxon>
    </lineage>
</organism>